<dbReference type="InterPro" id="IPR020596">
    <property type="entry name" value="rRNA_Ade_Mease_Trfase_CS"/>
</dbReference>
<keyword evidence="5 7" id="KW-0949">S-adenosyl-L-methionine</keyword>
<evidence type="ECO:0000256" key="5">
    <source>
        <dbReference type="ARBA" id="ARBA00022691"/>
    </source>
</evidence>
<proteinExistence type="inferred from homology"/>
<comment type="similarity">
    <text evidence="7">Belongs to the class I-like SAM-binding methyltransferase superfamily. rRNA adenine N(6)-methyltransferase family. RsmA subfamily.</text>
</comment>
<accession>A0A1F5SWM2</accession>
<dbReference type="Proteomes" id="UP000176915">
    <property type="component" value="Unassembled WGS sequence"/>
</dbReference>
<dbReference type="Pfam" id="PF00398">
    <property type="entry name" value="RrnaAD"/>
    <property type="match status" value="1"/>
</dbReference>
<evidence type="ECO:0000256" key="7">
    <source>
        <dbReference type="HAMAP-Rule" id="MF_00607"/>
    </source>
</evidence>
<dbReference type="InterPro" id="IPR029063">
    <property type="entry name" value="SAM-dependent_MTases_sf"/>
</dbReference>
<evidence type="ECO:0000256" key="3">
    <source>
        <dbReference type="ARBA" id="ARBA00022603"/>
    </source>
</evidence>
<feature type="binding site" evidence="7 8">
    <location>
        <position position="25"/>
    </location>
    <ligand>
        <name>S-adenosyl-L-methionine</name>
        <dbReference type="ChEBI" id="CHEBI:59789"/>
    </ligand>
</feature>
<evidence type="ECO:0000256" key="6">
    <source>
        <dbReference type="ARBA" id="ARBA00022884"/>
    </source>
</evidence>
<feature type="binding site" evidence="7 8">
    <location>
        <position position="144"/>
    </location>
    <ligand>
        <name>S-adenosyl-L-methionine</name>
        <dbReference type="ChEBI" id="CHEBI:59789"/>
    </ligand>
</feature>
<comment type="function">
    <text evidence="7">Specifically dimethylates two adjacent adenosines (A1518 and A1519) in the loop of a conserved hairpin near the 3'-end of 16S rRNA in the 30S particle. May play a critical role in biogenesis of 30S subunits.</text>
</comment>
<dbReference type="GO" id="GO:0052908">
    <property type="term" value="F:16S rRNA (adenine(1518)-N(6)/adenine(1519)-N(6))-dimethyltransferase activity"/>
    <property type="evidence" value="ECO:0007669"/>
    <property type="project" value="UniProtKB-EC"/>
</dbReference>
<dbReference type="PANTHER" id="PTHR11727:SF7">
    <property type="entry name" value="DIMETHYLADENOSINE TRANSFERASE-RELATED"/>
    <property type="match status" value="1"/>
</dbReference>
<dbReference type="InterPro" id="IPR023165">
    <property type="entry name" value="rRNA_Ade_diMease-like_C"/>
</dbReference>
<evidence type="ECO:0000313" key="11">
    <source>
        <dbReference type="Proteomes" id="UP000176915"/>
    </source>
</evidence>
<comment type="caution">
    <text evidence="10">The sequence shown here is derived from an EMBL/GenBank/DDBJ whole genome shotgun (WGS) entry which is preliminary data.</text>
</comment>
<sequence length="303" mass="34220">MNLLEQTARLCRLYDIKPARSKGQNFLIREEIYNQMVAAADLKPADTVLEVGPGLGFMTAKLAARAGKVLAVELDDKLAEVLMTGLLAQGIKNVEVVNEDILKISICHPREGGNPEISKDNGRALFWIPDQVRDDRKKFKIVANLPYNITSIFLRKYLSEAEIKPELMVLMLQKEVAGRITAKPGEMSLLAVSVQFYAKAEIVEIVPKNNFWPKPEVDSAIIKLKVKSEKLKIKEKEFFRLVKFGFSAKRKMLKNNLAAGFRMEPAEAENKIKQVGFNGKIRAQELSVEDWRKLFSAFKENVV</sequence>
<dbReference type="PROSITE" id="PS51689">
    <property type="entry name" value="SAM_RNA_A_N6_MT"/>
    <property type="match status" value="1"/>
</dbReference>
<dbReference type="SUPFAM" id="SSF53335">
    <property type="entry name" value="S-adenosyl-L-methionine-dependent methyltransferases"/>
    <property type="match status" value="1"/>
</dbReference>
<keyword evidence="2 7" id="KW-0698">rRNA processing</keyword>
<keyword evidence="4 7" id="KW-0808">Transferase</keyword>
<dbReference type="Gene3D" id="3.40.50.150">
    <property type="entry name" value="Vaccinia Virus protein VP39"/>
    <property type="match status" value="1"/>
</dbReference>
<gene>
    <name evidence="7" type="primary">rsmA</name>
    <name evidence="7" type="synonym">ksgA</name>
    <name evidence="10" type="ORF">A3H09_04180</name>
</gene>
<dbReference type="NCBIfam" id="TIGR00755">
    <property type="entry name" value="ksgA"/>
    <property type="match status" value="1"/>
</dbReference>
<keyword evidence="3 7" id="KW-0489">Methyltransferase</keyword>
<dbReference type="SMART" id="SM00650">
    <property type="entry name" value="rADc"/>
    <property type="match status" value="1"/>
</dbReference>
<reference evidence="10 11" key="1">
    <citation type="journal article" date="2016" name="Nat. Commun.">
        <title>Thousands of microbial genomes shed light on interconnected biogeochemical processes in an aquifer system.</title>
        <authorList>
            <person name="Anantharaman K."/>
            <person name="Brown C.T."/>
            <person name="Hug L.A."/>
            <person name="Sharon I."/>
            <person name="Castelle C.J."/>
            <person name="Probst A.J."/>
            <person name="Thomas B.C."/>
            <person name="Singh A."/>
            <person name="Wilkins M.J."/>
            <person name="Karaoz U."/>
            <person name="Brodie E.L."/>
            <person name="Williams K.H."/>
            <person name="Hubbard S.S."/>
            <person name="Banfield J.F."/>
        </authorList>
    </citation>
    <scope>NUCLEOTIDE SEQUENCE [LARGE SCALE GENOMIC DNA]</scope>
</reference>
<comment type="subcellular location">
    <subcellularLocation>
        <location evidence="7">Cytoplasm</location>
    </subcellularLocation>
</comment>
<name>A0A1F5SWM2_9BACT</name>
<dbReference type="PROSITE" id="PS01131">
    <property type="entry name" value="RRNA_A_DIMETH"/>
    <property type="match status" value="1"/>
</dbReference>
<feature type="binding site" evidence="7 8">
    <location>
        <position position="27"/>
    </location>
    <ligand>
        <name>S-adenosyl-L-methionine</name>
        <dbReference type="ChEBI" id="CHEBI:59789"/>
    </ligand>
</feature>
<comment type="catalytic activity">
    <reaction evidence="7">
        <text>adenosine(1518)/adenosine(1519) in 16S rRNA + 4 S-adenosyl-L-methionine = N(6)-dimethyladenosine(1518)/N(6)-dimethyladenosine(1519) in 16S rRNA + 4 S-adenosyl-L-homocysteine + 4 H(+)</text>
        <dbReference type="Rhea" id="RHEA:19609"/>
        <dbReference type="Rhea" id="RHEA-COMP:10232"/>
        <dbReference type="Rhea" id="RHEA-COMP:10233"/>
        <dbReference type="ChEBI" id="CHEBI:15378"/>
        <dbReference type="ChEBI" id="CHEBI:57856"/>
        <dbReference type="ChEBI" id="CHEBI:59789"/>
        <dbReference type="ChEBI" id="CHEBI:74411"/>
        <dbReference type="ChEBI" id="CHEBI:74493"/>
        <dbReference type="EC" id="2.1.1.182"/>
    </reaction>
</comment>
<dbReference type="InterPro" id="IPR001737">
    <property type="entry name" value="KsgA/Erm"/>
</dbReference>
<feature type="binding site" evidence="7 8">
    <location>
        <position position="100"/>
    </location>
    <ligand>
        <name>S-adenosyl-L-methionine</name>
        <dbReference type="ChEBI" id="CHEBI:59789"/>
    </ligand>
</feature>
<dbReference type="GO" id="GO:0003723">
    <property type="term" value="F:RNA binding"/>
    <property type="evidence" value="ECO:0007669"/>
    <property type="project" value="UniProtKB-UniRule"/>
</dbReference>
<evidence type="ECO:0000256" key="2">
    <source>
        <dbReference type="ARBA" id="ARBA00022552"/>
    </source>
</evidence>
<dbReference type="Gene3D" id="1.10.8.100">
    <property type="entry name" value="Ribosomal RNA adenine dimethylase-like, domain 2"/>
    <property type="match status" value="1"/>
</dbReference>
<evidence type="ECO:0000256" key="8">
    <source>
        <dbReference type="PROSITE-ProRule" id="PRU01026"/>
    </source>
</evidence>
<dbReference type="HAMAP" id="MF_00607">
    <property type="entry name" value="16SrRNA_methyltr_A"/>
    <property type="match status" value="1"/>
</dbReference>
<keyword evidence="6 7" id="KW-0694">RNA-binding</keyword>
<evidence type="ECO:0000259" key="9">
    <source>
        <dbReference type="SMART" id="SM00650"/>
    </source>
</evidence>
<dbReference type="AlphaFoldDB" id="A0A1F5SWM2"/>
<protein>
    <recommendedName>
        <fullName evidence="7">Ribosomal RNA small subunit methyltransferase A</fullName>
        <ecNumber evidence="7">2.1.1.182</ecNumber>
    </recommendedName>
    <alternativeName>
        <fullName evidence="7">16S rRNA (adenine(1518)-N(6)/adenine(1519)-N(6))-dimethyltransferase</fullName>
    </alternativeName>
    <alternativeName>
        <fullName evidence="7">16S rRNA dimethyladenosine transferase</fullName>
    </alternativeName>
    <alternativeName>
        <fullName evidence="7">16S rRNA dimethylase</fullName>
    </alternativeName>
    <alternativeName>
        <fullName evidence="7">S-adenosylmethionine-6-N', N'-adenosyl(rRNA) dimethyltransferase</fullName>
    </alternativeName>
</protein>
<dbReference type="GO" id="GO:0005829">
    <property type="term" value="C:cytosol"/>
    <property type="evidence" value="ECO:0007669"/>
    <property type="project" value="TreeGrafter"/>
</dbReference>
<dbReference type="InterPro" id="IPR011530">
    <property type="entry name" value="rRNA_adenine_dimethylase"/>
</dbReference>
<feature type="binding site" evidence="7 8">
    <location>
        <position position="73"/>
    </location>
    <ligand>
        <name>S-adenosyl-L-methionine</name>
        <dbReference type="ChEBI" id="CHEBI:59789"/>
    </ligand>
</feature>
<dbReference type="EC" id="2.1.1.182" evidence="7"/>
<evidence type="ECO:0000256" key="1">
    <source>
        <dbReference type="ARBA" id="ARBA00022490"/>
    </source>
</evidence>
<feature type="domain" description="Ribosomal RNA adenine methylase transferase N-terminal" evidence="9">
    <location>
        <begin position="32"/>
        <end position="228"/>
    </location>
</feature>
<evidence type="ECO:0000256" key="4">
    <source>
        <dbReference type="ARBA" id="ARBA00022679"/>
    </source>
</evidence>
<dbReference type="CDD" id="cd02440">
    <property type="entry name" value="AdoMet_MTases"/>
    <property type="match status" value="1"/>
</dbReference>
<feature type="binding site" evidence="7 8">
    <location>
        <position position="52"/>
    </location>
    <ligand>
        <name>S-adenosyl-L-methionine</name>
        <dbReference type="ChEBI" id="CHEBI:59789"/>
    </ligand>
</feature>
<dbReference type="EMBL" id="MFFY01000032">
    <property type="protein sequence ID" value="OGF31100.1"/>
    <property type="molecule type" value="Genomic_DNA"/>
</dbReference>
<organism evidence="10 11">
    <name type="scientific">Candidatus Falkowbacteria bacterium RIFCSPLOWO2_12_FULL_45_13</name>
    <dbReference type="NCBI Taxonomy" id="1797991"/>
    <lineage>
        <taxon>Bacteria</taxon>
        <taxon>Candidatus Falkowiibacteriota</taxon>
    </lineage>
</organism>
<dbReference type="InterPro" id="IPR020598">
    <property type="entry name" value="rRNA_Ade_methylase_Trfase_N"/>
</dbReference>
<dbReference type="PANTHER" id="PTHR11727">
    <property type="entry name" value="DIMETHYLADENOSINE TRANSFERASE"/>
    <property type="match status" value="1"/>
</dbReference>
<keyword evidence="1 7" id="KW-0963">Cytoplasm</keyword>
<evidence type="ECO:0000313" key="10">
    <source>
        <dbReference type="EMBL" id="OGF31100.1"/>
    </source>
</evidence>